<evidence type="ECO:0000313" key="4">
    <source>
        <dbReference type="EMBL" id="TPW75825.1"/>
    </source>
</evidence>
<dbReference type="EMBL" id="VHQG01000002">
    <property type="protein sequence ID" value="TPW75825.1"/>
    <property type="molecule type" value="Genomic_DNA"/>
</dbReference>
<feature type="region of interest" description="Disordered" evidence="1">
    <location>
        <begin position="75"/>
        <end position="94"/>
    </location>
</feature>
<keyword evidence="5" id="KW-1185">Reference proteome</keyword>
<dbReference type="Gene3D" id="3.10.105.10">
    <property type="entry name" value="Dipeptide-binding Protein, Domain 3"/>
    <property type="match status" value="1"/>
</dbReference>
<feature type="compositionally biased region" description="Polar residues" evidence="1">
    <location>
        <begin position="1"/>
        <end position="11"/>
    </location>
</feature>
<evidence type="ECO:0000313" key="5">
    <source>
        <dbReference type="Proteomes" id="UP000316252"/>
    </source>
</evidence>
<sequence length="619" mass="66379">MVQQDNKTSSGMGPPPLGVHSVRNDPSEPRRSRAPECRVGASLTKGSSMVSMRKPGLVIASLAIAAVALTGCTAGGGTSSSTSPSDDVKLPSTGWQKADYDQVKDGGTVTLPVDAIPANWQLYNLDSGTVDDALLSTVYLPGFITIKEDGTWEVNKDYAESVELTSDSPQVVEIKINPAAKWSDGTAISADDVAANWNALKSPDSDFAPTSSNVWEDVKSVEAGSSPQDVKITFAKTNADWASVLGGIYPKWAVDTPDHFNNLWKNGPVAADGTTFVSGGPFIVKSIDANAQVVTFAKNPAWWGQPAKLDSLIFKSVSRNGLAQAFANKEIDAFNLYGSADNLKTAESRSDAEIQRSLGTTFRHVTLNGTSSVFKDVKVRQAFAKSLKRDVLAQAILKPVGSPVTVLGNLVYLPGQKGYEDDASSVIGYDVDAAKKLLEGEGWKLDGTYMKKDGKTLTVRFVIPSENQNSANIAQLVQQQAKAAGFKVNIDVVPSDDFFTKYITTDGRDFDATYFAWQGTPFPVSSVKSIYYPANAGQNFPGVTDKSLGAAFDKANSELDADKRITDAQAIDKKLVKLVTTVPLFPEPYAYGVTKGLVNYGPSQFEVQNVPWNRVGYTS</sequence>
<dbReference type="PIRSF" id="PIRSF002741">
    <property type="entry name" value="MppA"/>
    <property type="match status" value="1"/>
</dbReference>
<dbReference type="GO" id="GO:1904680">
    <property type="term" value="F:peptide transmembrane transporter activity"/>
    <property type="evidence" value="ECO:0007669"/>
    <property type="project" value="TreeGrafter"/>
</dbReference>
<dbReference type="InterPro" id="IPR000914">
    <property type="entry name" value="SBP_5_dom"/>
</dbReference>
<dbReference type="Proteomes" id="UP000316252">
    <property type="component" value="Unassembled WGS sequence"/>
</dbReference>
<comment type="caution">
    <text evidence="4">The sequence shown here is derived from an EMBL/GenBank/DDBJ whole genome shotgun (WGS) entry which is preliminary data.</text>
</comment>
<dbReference type="GO" id="GO:0043190">
    <property type="term" value="C:ATP-binding cassette (ABC) transporter complex"/>
    <property type="evidence" value="ECO:0007669"/>
    <property type="project" value="InterPro"/>
</dbReference>
<dbReference type="SUPFAM" id="SSF53850">
    <property type="entry name" value="Periplasmic binding protein-like II"/>
    <property type="match status" value="1"/>
</dbReference>
<accession>A0A506Y1C8</accession>
<dbReference type="OrthoDB" id="7888869at2"/>
<feature type="compositionally biased region" description="Basic and acidic residues" evidence="1">
    <location>
        <begin position="22"/>
        <end position="36"/>
    </location>
</feature>
<feature type="region of interest" description="Disordered" evidence="1">
    <location>
        <begin position="1"/>
        <end position="40"/>
    </location>
</feature>
<feature type="transmembrane region" description="Helical" evidence="2">
    <location>
        <begin position="57"/>
        <end position="77"/>
    </location>
</feature>
<dbReference type="CDD" id="cd08501">
    <property type="entry name" value="PBP2_Lpqw"/>
    <property type="match status" value="1"/>
</dbReference>
<dbReference type="Gene3D" id="3.90.76.10">
    <property type="entry name" value="Dipeptide-binding Protein, Domain 1"/>
    <property type="match status" value="1"/>
</dbReference>
<dbReference type="InterPro" id="IPR039424">
    <property type="entry name" value="SBP_5"/>
</dbReference>
<keyword evidence="2" id="KW-1133">Transmembrane helix</keyword>
<keyword evidence="2" id="KW-0472">Membrane</keyword>
<reference evidence="4 5" key="1">
    <citation type="submission" date="2019-06" db="EMBL/GenBank/DDBJ databases">
        <authorList>
            <person name="Li F."/>
        </authorList>
    </citation>
    <scope>NUCLEOTIDE SEQUENCE [LARGE SCALE GENOMIC DNA]</scope>
    <source>
        <strain evidence="4 5">10F1D-1</strain>
    </source>
</reference>
<gene>
    <name evidence="4" type="ORF">FJ657_08160</name>
</gene>
<dbReference type="GO" id="GO:0042597">
    <property type="term" value="C:periplasmic space"/>
    <property type="evidence" value="ECO:0007669"/>
    <property type="project" value="UniProtKB-ARBA"/>
</dbReference>
<evidence type="ECO:0000259" key="3">
    <source>
        <dbReference type="Pfam" id="PF00496"/>
    </source>
</evidence>
<dbReference type="AlphaFoldDB" id="A0A506Y1C8"/>
<dbReference type="Pfam" id="PF00496">
    <property type="entry name" value="SBP_bac_5"/>
    <property type="match status" value="1"/>
</dbReference>
<evidence type="ECO:0000256" key="1">
    <source>
        <dbReference type="SAM" id="MobiDB-lite"/>
    </source>
</evidence>
<name>A0A506Y1C8_9MICO</name>
<dbReference type="InterPro" id="IPR030678">
    <property type="entry name" value="Peptide/Ni-bd"/>
</dbReference>
<evidence type="ECO:0000256" key="2">
    <source>
        <dbReference type="SAM" id="Phobius"/>
    </source>
</evidence>
<dbReference type="PANTHER" id="PTHR30290:SF65">
    <property type="entry name" value="MONOACYL PHOSPHATIDYLINOSITOL TETRAMANNOSIDE-BINDING PROTEIN LPQW-RELATED"/>
    <property type="match status" value="1"/>
</dbReference>
<protein>
    <submittedName>
        <fullName evidence="4">ABC transporter family substrate-binding protein</fullName>
    </submittedName>
</protein>
<dbReference type="GO" id="GO:0015833">
    <property type="term" value="P:peptide transport"/>
    <property type="evidence" value="ECO:0007669"/>
    <property type="project" value="TreeGrafter"/>
</dbReference>
<keyword evidence="2" id="KW-0812">Transmembrane</keyword>
<organism evidence="4 5">
    <name type="scientific">Schumannella soli</name>
    <dbReference type="NCBI Taxonomy" id="2590779"/>
    <lineage>
        <taxon>Bacteria</taxon>
        <taxon>Bacillati</taxon>
        <taxon>Actinomycetota</taxon>
        <taxon>Actinomycetes</taxon>
        <taxon>Micrococcales</taxon>
        <taxon>Microbacteriaceae</taxon>
        <taxon>Schumannella</taxon>
    </lineage>
</organism>
<dbReference type="PANTHER" id="PTHR30290">
    <property type="entry name" value="PERIPLASMIC BINDING COMPONENT OF ABC TRANSPORTER"/>
    <property type="match status" value="1"/>
</dbReference>
<feature type="domain" description="Solute-binding protein family 5" evidence="3">
    <location>
        <begin position="154"/>
        <end position="534"/>
    </location>
</feature>
<dbReference type="Gene3D" id="3.40.190.10">
    <property type="entry name" value="Periplasmic binding protein-like II"/>
    <property type="match status" value="1"/>
</dbReference>
<proteinExistence type="predicted"/>